<evidence type="ECO:0000256" key="1">
    <source>
        <dbReference type="SAM" id="SignalP"/>
    </source>
</evidence>
<dbReference type="InterPro" id="IPR036514">
    <property type="entry name" value="SGNH_hydro_sf"/>
</dbReference>
<feature type="signal peptide" evidence="1">
    <location>
        <begin position="1"/>
        <end position="17"/>
    </location>
</feature>
<dbReference type="Gene3D" id="3.40.50.1110">
    <property type="entry name" value="SGNH hydrolase"/>
    <property type="match status" value="1"/>
</dbReference>
<dbReference type="PANTHER" id="PTHR43695">
    <property type="entry name" value="PUTATIVE (AFU_ORTHOLOGUE AFUA_2G17250)-RELATED"/>
    <property type="match status" value="1"/>
</dbReference>
<dbReference type="EMBL" id="KN880453">
    <property type="protein sequence ID" value="KIY71492.1"/>
    <property type="molecule type" value="Genomic_DNA"/>
</dbReference>
<dbReference type="InterPro" id="IPR013830">
    <property type="entry name" value="SGNH_hydro"/>
</dbReference>
<evidence type="ECO:0000313" key="3">
    <source>
        <dbReference type="EMBL" id="KIY71492.1"/>
    </source>
</evidence>
<feature type="chain" id="PRO_5002317338" evidence="1">
    <location>
        <begin position="18"/>
        <end position="250"/>
    </location>
</feature>
<proteinExistence type="predicted"/>
<dbReference type="STRING" id="1314674.A0A0D7BM01"/>
<dbReference type="AlphaFoldDB" id="A0A0D7BM01"/>
<accession>A0A0D7BM01</accession>
<dbReference type="OrthoDB" id="5041285at2759"/>
<dbReference type="SUPFAM" id="SSF52266">
    <property type="entry name" value="SGNH hydrolase"/>
    <property type="match status" value="1"/>
</dbReference>
<evidence type="ECO:0000313" key="4">
    <source>
        <dbReference type="Proteomes" id="UP000054007"/>
    </source>
</evidence>
<gene>
    <name evidence="3" type="ORF">CYLTODRAFT_450668</name>
</gene>
<sequence>MLVAAVILQGLVASVVGKTAFVLIGDSTTANGTSVNSGGWGNGFCGSEVNGTASALEEGTPCINTAHNGASTGSFVDDGFWDISIAQINAQLADGLTTYATIQFGHNDQKVGDAALMGDHLVTMVEEIVSLGAIPILVTPLTRRSFGSDGTISDTLQDFADATVGVANQESVHVIDLHATSIKYCEAIGEEACHRLNKSPDDNTHLNNDGSVVFGRMVADLILESFPDAGLPIVANEALSYNISHGIPSY</sequence>
<keyword evidence="4" id="KW-1185">Reference proteome</keyword>
<dbReference type="GO" id="GO:0016787">
    <property type="term" value="F:hydrolase activity"/>
    <property type="evidence" value="ECO:0007669"/>
    <property type="project" value="InterPro"/>
</dbReference>
<dbReference type="Pfam" id="PF13472">
    <property type="entry name" value="Lipase_GDSL_2"/>
    <property type="match status" value="1"/>
</dbReference>
<feature type="domain" description="SGNH hydrolase-type esterase" evidence="2">
    <location>
        <begin position="23"/>
        <end position="210"/>
    </location>
</feature>
<evidence type="ECO:0000259" key="2">
    <source>
        <dbReference type="Pfam" id="PF13472"/>
    </source>
</evidence>
<name>A0A0D7BM01_9AGAR</name>
<dbReference type="InterPro" id="IPR037459">
    <property type="entry name" value="RhgT-like"/>
</dbReference>
<keyword evidence="1" id="KW-0732">Signal</keyword>
<dbReference type="Proteomes" id="UP000054007">
    <property type="component" value="Unassembled WGS sequence"/>
</dbReference>
<dbReference type="CDD" id="cd01821">
    <property type="entry name" value="Rhamnogalacturan_acetylesterase_like"/>
    <property type="match status" value="1"/>
</dbReference>
<reference evidence="3 4" key="1">
    <citation type="journal article" date="2015" name="Fungal Genet. Biol.">
        <title>Evolution of novel wood decay mechanisms in Agaricales revealed by the genome sequences of Fistulina hepatica and Cylindrobasidium torrendii.</title>
        <authorList>
            <person name="Floudas D."/>
            <person name="Held B.W."/>
            <person name="Riley R."/>
            <person name="Nagy L.G."/>
            <person name="Koehler G."/>
            <person name="Ransdell A.S."/>
            <person name="Younus H."/>
            <person name="Chow J."/>
            <person name="Chiniquy J."/>
            <person name="Lipzen A."/>
            <person name="Tritt A."/>
            <person name="Sun H."/>
            <person name="Haridas S."/>
            <person name="LaButti K."/>
            <person name="Ohm R.A."/>
            <person name="Kues U."/>
            <person name="Blanchette R.A."/>
            <person name="Grigoriev I.V."/>
            <person name="Minto R.E."/>
            <person name="Hibbett D.S."/>
        </authorList>
    </citation>
    <scope>NUCLEOTIDE SEQUENCE [LARGE SCALE GENOMIC DNA]</scope>
    <source>
        <strain evidence="3 4">FP15055 ss-10</strain>
    </source>
</reference>
<dbReference type="PANTHER" id="PTHR43695:SF2">
    <property type="entry name" value="PUTATIVE (AFU_ORTHOLOGUE AFUA_2G17250)-RELATED"/>
    <property type="match status" value="1"/>
</dbReference>
<protein>
    <submittedName>
        <fullName evidence="3">Carbohydrate esterase family 12 protein</fullName>
    </submittedName>
</protein>
<organism evidence="3 4">
    <name type="scientific">Cylindrobasidium torrendii FP15055 ss-10</name>
    <dbReference type="NCBI Taxonomy" id="1314674"/>
    <lineage>
        <taxon>Eukaryota</taxon>
        <taxon>Fungi</taxon>
        <taxon>Dikarya</taxon>
        <taxon>Basidiomycota</taxon>
        <taxon>Agaricomycotina</taxon>
        <taxon>Agaricomycetes</taxon>
        <taxon>Agaricomycetidae</taxon>
        <taxon>Agaricales</taxon>
        <taxon>Marasmiineae</taxon>
        <taxon>Physalacriaceae</taxon>
        <taxon>Cylindrobasidium</taxon>
    </lineage>
</organism>